<name>A0A2N2E8L8_9BACT</name>
<dbReference type="Pfam" id="PF01367">
    <property type="entry name" value="5_3_exonuc"/>
    <property type="match status" value="1"/>
</dbReference>
<evidence type="ECO:0000256" key="9">
    <source>
        <dbReference type="ARBA" id="ARBA00022801"/>
    </source>
</evidence>
<dbReference type="InterPro" id="IPR001098">
    <property type="entry name" value="DNA-dir_DNA_pol_A_palm_dom"/>
</dbReference>
<dbReference type="Pfam" id="PF00476">
    <property type="entry name" value="DNA_pol_A"/>
    <property type="match status" value="1"/>
</dbReference>
<evidence type="ECO:0000256" key="8">
    <source>
        <dbReference type="ARBA" id="ARBA00022763"/>
    </source>
</evidence>
<evidence type="ECO:0000256" key="14">
    <source>
        <dbReference type="ARBA" id="ARBA00049244"/>
    </source>
</evidence>
<dbReference type="Pfam" id="PF02739">
    <property type="entry name" value="5_3_exonuc_N"/>
    <property type="match status" value="1"/>
</dbReference>
<dbReference type="SMART" id="SM00482">
    <property type="entry name" value="POLAc"/>
    <property type="match status" value="1"/>
</dbReference>
<evidence type="ECO:0000256" key="16">
    <source>
        <dbReference type="RuleBase" id="RU004460"/>
    </source>
</evidence>
<dbReference type="SUPFAM" id="SSF56672">
    <property type="entry name" value="DNA/RNA polymerases"/>
    <property type="match status" value="1"/>
</dbReference>
<dbReference type="GO" id="GO:0003887">
    <property type="term" value="F:DNA-directed DNA polymerase activity"/>
    <property type="evidence" value="ECO:0007669"/>
    <property type="project" value="UniProtKB-UniRule"/>
</dbReference>
<keyword evidence="4 16" id="KW-0808">Transferase</keyword>
<keyword evidence="10 16" id="KW-0269">Exonuclease</keyword>
<keyword evidence="5 16" id="KW-0548">Nucleotidyltransferase</keyword>
<dbReference type="Gene3D" id="3.40.50.1010">
    <property type="entry name" value="5'-nuclease"/>
    <property type="match status" value="1"/>
</dbReference>
<organism evidence="20 21">
    <name type="scientific">Candidatus Falkowbacteria bacterium HGW-Falkowbacteria-1</name>
    <dbReference type="NCBI Taxonomy" id="2013768"/>
    <lineage>
        <taxon>Bacteria</taxon>
        <taxon>Candidatus Falkowiibacteriota</taxon>
    </lineage>
</organism>
<evidence type="ECO:0000256" key="4">
    <source>
        <dbReference type="ARBA" id="ARBA00022679"/>
    </source>
</evidence>
<dbReference type="InterPro" id="IPR012337">
    <property type="entry name" value="RNaseH-like_sf"/>
</dbReference>
<keyword evidence="13 16" id="KW-0234">DNA repair</keyword>
<dbReference type="PANTHER" id="PTHR10133">
    <property type="entry name" value="DNA POLYMERASE I"/>
    <property type="match status" value="1"/>
</dbReference>
<dbReference type="InterPro" id="IPR036279">
    <property type="entry name" value="5-3_exonuclease_C_sf"/>
</dbReference>
<dbReference type="SUPFAM" id="SSF88723">
    <property type="entry name" value="PIN domain-like"/>
    <property type="match status" value="1"/>
</dbReference>
<dbReference type="InterPro" id="IPR020045">
    <property type="entry name" value="DNA_polI_H3TH"/>
</dbReference>
<dbReference type="PANTHER" id="PTHR10133:SF27">
    <property type="entry name" value="DNA POLYMERASE NU"/>
    <property type="match status" value="1"/>
</dbReference>
<protein>
    <recommendedName>
        <fullName evidence="3 15">DNA polymerase I</fullName>
        <ecNumber evidence="2 15">2.7.7.7</ecNumber>
    </recommendedName>
</protein>
<feature type="domain" description="5'-3' exonuclease" evidence="18">
    <location>
        <begin position="3"/>
        <end position="266"/>
    </location>
</feature>
<comment type="caution">
    <text evidence="20">The sequence shown here is derived from an EMBL/GenBank/DDBJ whole genome shotgun (WGS) entry which is preliminary data.</text>
</comment>
<dbReference type="SUPFAM" id="SSF47807">
    <property type="entry name" value="5' to 3' exonuclease, C-terminal subdomain"/>
    <property type="match status" value="1"/>
</dbReference>
<dbReference type="PROSITE" id="PS00447">
    <property type="entry name" value="DNA_POLYMERASE_A"/>
    <property type="match status" value="1"/>
</dbReference>
<dbReference type="SMART" id="SM00474">
    <property type="entry name" value="35EXOc"/>
    <property type="match status" value="1"/>
</dbReference>
<gene>
    <name evidence="16" type="primary">polA</name>
    <name evidence="20" type="ORF">CVU82_03275</name>
</gene>
<dbReference type="GO" id="GO:0006261">
    <property type="term" value="P:DNA-templated DNA replication"/>
    <property type="evidence" value="ECO:0007669"/>
    <property type="project" value="UniProtKB-UniRule"/>
</dbReference>
<dbReference type="EC" id="2.7.7.7" evidence="2 15"/>
<dbReference type="EMBL" id="PHAI01000003">
    <property type="protein sequence ID" value="PKM91055.1"/>
    <property type="molecule type" value="Genomic_DNA"/>
</dbReference>
<proteinExistence type="inferred from homology"/>
<keyword evidence="8 16" id="KW-0227">DNA damage</keyword>
<keyword evidence="11 16" id="KW-0239">DNA-directed DNA polymerase</keyword>
<dbReference type="InterPro" id="IPR029060">
    <property type="entry name" value="PIN-like_dom_sf"/>
</dbReference>
<keyword evidence="7" id="KW-0540">Nuclease</keyword>
<evidence type="ECO:0000259" key="17">
    <source>
        <dbReference type="SMART" id="SM00474"/>
    </source>
</evidence>
<dbReference type="InterPro" id="IPR036397">
    <property type="entry name" value="RNaseH_sf"/>
</dbReference>
<evidence type="ECO:0000313" key="20">
    <source>
        <dbReference type="EMBL" id="PKM91055.1"/>
    </source>
</evidence>
<dbReference type="InterPro" id="IPR043502">
    <property type="entry name" value="DNA/RNA_pol_sf"/>
</dbReference>
<dbReference type="AlphaFoldDB" id="A0A2N2E8L8"/>
<dbReference type="InterPro" id="IPR019760">
    <property type="entry name" value="DNA-dir_DNA_pol_A_CS"/>
</dbReference>
<feature type="domain" description="3'-5' exonuclease" evidence="17">
    <location>
        <begin position="327"/>
        <end position="547"/>
    </location>
</feature>
<evidence type="ECO:0000256" key="12">
    <source>
        <dbReference type="ARBA" id="ARBA00023125"/>
    </source>
</evidence>
<evidence type="ECO:0000313" key="21">
    <source>
        <dbReference type="Proteomes" id="UP000233517"/>
    </source>
</evidence>
<dbReference type="CDD" id="cd08637">
    <property type="entry name" value="DNA_pol_A_pol_I_C"/>
    <property type="match status" value="1"/>
</dbReference>
<dbReference type="Gene3D" id="3.30.70.370">
    <property type="match status" value="1"/>
</dbReference>
<comment type="similarity">
    <text evidence="1 16">Belongs to the DNA polymerase type-A family.</text>
</comment>
<accession>A0A2N2E8L8</accession>
<evidence type="ECO:0000256" key="10">
    <source>
        <dbReference type="ARBA" id="ARBA00022839"/>
    </source>
</evidence>
<dbReference type="SMART" id="SM00279">
    <property type="entry name" value="HhH2"/>
    <property type="match status" value="1"/>
</dbReference>
<dbReference type="InterPro" id="IPR002421">
    <property type="entry name" value="5-3_exonuclease"/>
</dbReference>
<dbReference type="FunFam" id="1.10.150.20:FF:000002">
    <property type="entry name" value="DNA polymerase I"/>
    <property type="match status" value="1"/>
</dbReference>
<dbReference type="NCBIfam" id="TIGR00593">
    <property type="entry name" value="pola"/>
    <property type="match status" value="1"/>
</dbReference>
<dbReference type="SUPFAM" id="SSF53098">
    <property type="entry name" value="Ribonuclease H-like"/>
    <property type="match status" value="1"/>
</dbReference>
<dbReference type="Gene3D" id="1.20.1060.10">
    <property type="entry name" value="Taq DNA Polymerase, Chain T, domain 4"/>
    <property type="match status" value="1"/>
</dbReference>
<dbReference type="InterPro" id="IPR020046">
    <property type="entry name" value="5-3_exonucl_a-hlix_arch_N"/>
</dbReference>
<sequence>MSEKLIIIDGNAIIHRSFHAIPTSLQTKDGLLTNAAYGFAAFLIKALSDIKPQYAVLTLDRKEATFRHEKYKEYKATRVKAPQELYDQIPMAKEIASAFDIPIFELAGFEADDLIGTISKKINEKNPKIEVIIITGDMDTLQLVNEKTKVYTMSKGLSESILYNEEKVLERYSLRPEQIVDFKALKGDASDNIPGVSGIGEKTATDLLIEFENLDNIYKNIKSPKIKERTRELLIRDKEVAYLSQELATIEINAPINLDVEKLRITNLDKNKINQVFSKLEFKSLLSRVLNLNFIKNKDKMSSEIGEDGLIQKTENKFERNKKDLKYKLINNEKNFKSFIDKIKKEKTFAIDTETDSLDPLKANLLGLSFSWKKNEAYFISLRLKNKNNLLIEKTKTPSLFDNDKNKISTENSNPWLKELKKIIENQETEKIGHNLKYDLQILLNYNIEIKGKIFDTMIASYLINPENRQHGLDSLSFSELNWEKISSDDLLKDSPYNHAATGISEKTNKKEKMSFEQVDIEKLSLYSCEDADCTFKLGEIFKKRLKEEKLEKVFKEIEIPLIKILANMERNGITLDFNFLGKLGKYLDSEIKNTKEKIFKEAKTEFNINSPKQLKEILYEKMNLDSKGIKKTKTGLSTAAEELEKIKNLSPIVPLIQYYRELSKLSSTYVESLPKLINKNTGRIHTSFNQTITATGRLSSSDPNLQNIPTRTDLGQKIRQAFVSPAGSKLLSIDYSQIELRVMAHLSGDKKLIEAFKNDQDIHRATAASINNLPVDKIDSKLRHQAKAINFGILYGQGPHGLSQNAGISYQEARNFIEKYFQVYSGVKKYTEKIIEDAKKKGYTETMAGRKRSIPEINSSEIMKKKAAERMAINSPIQGAAADILKMAMIKIYSEIKDKQDIKMLLQVHDELIFEIKEEKINDYYLQIKEIMENIVELKVPLTAEAYIGNNWGQMEKIKKAS</sequence>
<comment type="catalytic activity">
    <reaction evidence="14 16">
        <text>DNA(n) + a 2'-deoxyribonucleoside 5'-triphosphate = DNA(n+1) + diphosphate</text>
        <dbReference type="Rhea" id="RHEA:22508"/>
        <dbReference type="Rhea" id="RHEA-COMP:17339"/>
        <dbReference type="Rhea" id="RHEA-COMP:17340"/>
        <dbReference type="ChEBI" id="CHEBI:33019"/>
        <dbReference type="ChEBI" id="CHEBI:61560"/>
        <dbReference type="ChEBI" id="CHEBI:173112"/>
        <dbReference type="EC" id="2.7.7.7"/>
    </reaction>
</comment>
<evidence type="ECO:0000256" key="7">
    <source>
        <dbReference type="ARBA" id="ARBA00022722"/>
    </source>
</evidence>
<evidence type="ECO:0000259" key="19">
    <source>
        <dbReference type="SMART" id="SM00482"/>
    </source>
</evidence>
<keyword evidence="9 16" id="KW-0378">Hydrolase</keyword>
<comment type="function">
    <text evidence="16">In addition to polymerase activity, this DNA polymerase exhibits 3'-5' and 5'-3' exonuclease activity.</text>
</comment>
<dbReference type="CDD" id="cd09898">
    <property type="entry name" value="H3TH_53EXO"/>
    <property type="match status" value="1"/>
</dbReference>
<dbReference type="GO" id="GO:0003677">
    <property type="term" value="F:DNA binding"/>
    <property type="evidence" value="ECO:0007669"/>
    <property type="project" value="UniProtKB-UniRule"/>
</dbReference>
<dbReference type="SMART" id="SM00475">
    <property type="entry name" value="53EXOc"/>
    <property type="match status" value="1"/>
</dbReference>
<evidence type="ECO:0000256" key="15">
    <source>
        <dbReference type="NCBIfam" id="TIGR00593"/>
    </source>
</evidence>
<dbReference type="InterPro" id="IPR002298">
    <property type="entry name" value="DNA_polymerase_A"/>
</dbReference>
<evidence type="ECO:0000256" key="11">
    <source>
        <dbReference type="ARBA" id="ARBA00022932"/>
    </source>
</evidence>
<evidence type="ECO:0000256" key="1">
    <source>
        <dbReference type="ARBA" id="ARBA00007705"/>
    </source>
</evidence>
<dbReference type="Proteomes" id="UP000233517">
    <property type="component" value="Unassembled WGS sequence"/>
</dbReference>
<dbReference type="GO" id="GO:0008408">
    <property type="term" value="F:3'-5' exonuclease activity"/>
    <property type="evidence" value="ECO:0007669"/>
    <property type="project" value="UniProtKB-UniRule"/>
</dbReference>
<dbReference type="CDD" id="cd09859">
    <property type="entry name" value="PIN_53EXO"/>
    <property type="match status" value="1"/>
</dbReference>
<dbReference type="GO" id="GO:0008409">
    <property type="term" value="F:5'-3' exonuclease activity"/>
    <property type="evidence" value="ECO:0007669"/>
    <property type="project" value="UniProtKB-UniRule"/>
</dbReference>
<dbReference type="Gene3D" id="1.10.150.20">
    <property type="entry name" value="5' to 3' exonuclease, C-terminal subdomain"/>
    <property type="match status" value="2"/>
</dbReference>
<dbReference type="CDD" id="cd06139">
    <property type="entry name" value="DNA_polA_I_Ecoli_like_exo"/>
    <property type="match status" value="1"/>
</dbReference>
<evidence type="ECO:0000259" key="18">
    <source>
        <dbReference type="SMART" id="SM00475"/>
    </source>
</evidence>
<dbReference type="InterPro" id="IPR008918">
    <property type="entry name" value="HhH2"/>
</dbReference>
<dbReference type="FunFam" id="1.20.1060.10:FF:000001">
    <property type="entry name" value="DNA polymerase I"/>
    <property type="match status" value="1"/>
</dbReference>
<dbReference type="InterPro" id="IPR002562">
    <property type="entry name" value="3'-5'_exonuclease_dom"/>
</dbReference>
<dbReference type="Gene3D" id="3.30.420.10">
    <property type="entry name" value="Ribonuclease H-like superfamily/Ribonuclease H"/>
    <property type="match status" value="1"/>
</dbReference>
<dbReference type="InterPro" id="IPR018320">
    <property type="entry name" value="DNA_polymerase_1"/>
</dbReference>
<feature type="domain" description="DNA-directed DNA polymerase family A palm" evidence="19">
    <location>
        <begin position="716"/>
        <end position="921"/>
    </location>
</feature>
<dbReference type="Pfam" id="PF01612">
    <property type="entry name" value="DNA_pol_A_exo1"/>
    <property type="match status" value="1"/>
</dbReference>
<dbReference type="NCBIfam" id="NF004397">
    <property type="entry name" value="PRK05755.1"/>
    <property type="match status" value="1"/>
</dbReference>
<evidence type="ECO:0000256" key="2">
    <source>
        <dbReference type="ARBA" id="ARBA00012417"/>
    </source>
</evidence>
<keyword evidence="6 16" id="KW-0235">DNA replication</keyword>
<dbReference type="PRINTS" id="PR00868">
    <property type="entry name" value="DNAPOLI"/>
</dbReference>
<evidence type="ECO:0000256" key="6">
    <source>
        <dbReference type="ARBA" id="ARBA00022705"/>
    </source>
</evidence>
<keyword evidence="12 16" id="KW-0238">DNA-binding</keyword>
<evidence type="ECO:0000256" key="5">
    <source>
        <dbReference type="ARBA" id="ARBA00022695"/>
    </source>
</evidence>
<dbReference type="GO" id="GO:0006302">
    <property type="term" value="P:double-strand break repair"/>
    <property type="evidence" value="ECO:0007669"/>
    <property type="project" value="TreeGrafter"/>
</dbReference>
<evidence type="ECO:0000256" key="3">
    <source>
        <dbReference type="ARBA" id="ARBA00020311"/>
    </source>
</evidence>
<evidence type="ECO:0000256" key="13">
    <source>
        <dbReference type="ARBA" id="ARBA00023204"/>
    </source>
</evidence>
<reference evidence="20 21" key="1">
    <citation type="journal article" date="2017" name="ISME J.">
        <title>Potential for microbial H2 and metal transformations associated with novel bacteria and archaea in deep terrestrial subsurface sediments.</title>
        <authorList>
            <person name="Hernsdorf A.W."/>
            <person name="Amano Y."/>
            <person name="Miyakawa K."/>
            <person name="Ise K."/>
            <person name="Suzuki Y."/>
            <person name="Anantharaman K."/>
            <person name="Probst A."/>
            <person name="Burstein D."/>
            <person name="Thomas B.C."/>
            <person name="Banfield J.F."/>
        </authorList>
    </citation>
    <scope>NUCLEOTIDE SEQUENCE [LARGE SCALE GENOMIC DNA]</scope>
    <source>
        <strain evidence="20">HGW-Falkowbacteria-1</strain>
    </source>
</reference>
<dbReference type="FunFam" id="1.10.150.20:FF:000003">
    <property type="entry name" value="DNA polymerase I"/>
    <property type="match status" value="1"/>
</dbReference>